<dbReference type="SUPFAM" id="SSF51445">
    <property type="entry name" value="(Trans)glycosidases"/>
    <property type="match status" value="1"/>
</dbReference>
<dbReference type="Proteomes" id="UP000029273">
    <property type="component" value="Unassembled WGS sequence"/>
</dbReference>
<evidence type="ECO:0000256" key="4">
    <source>
        <dbReference type="ARBA" id="ARBA00020295"/>
    </source>
</evidence>
<dbReference type="GO" id="GO:0005975">
    <property type="term" value="P:carbohydrate metabolic process"/>
    <property type="evidence" value="ECO:0007669"/>
    <property type="project" value="InterPro"/>
</dbReference>
<dbReference type="GO" id="GO:0004134">
    <property type="term" value="F:4-alpha-glucanotransferase activity"/>
    <property type="evidence" value="ECO:0007669"/>
    <property type="project" value="UniProtKB-EC"/>
</dbReference>
<proteinExistence type="inferred from homology"/>
<comment type="similarity">
    <text evidence="2 10">Belongs to the disproportionating enzyme family.</text>
</comment>
<gene>
    <name evidence="11" type="ORF">Thpro_020627</name>
</gene>
<evidence type="ECO:0000256" key="5">
    <source>
        <dbReference type="ARBA" id="ARBA00022676"/>
    </source>
</evidence>
<dbReference type="PANTHER" id="PTHR32438">
    <property type="entry name" value="4-ALPHA-GLUCANOTRANSFERASE DPE1, CHLOROPLASTIC/AMYLOPLASTIC"/>
    <property type="match status" value="1"/>
</dbReference>
<evidence type="ECO:0000313" key="12">
    <source>
        <dbReference type="Proteomes" id="UP000029273"/>
    </source>
</evidence>
<dbReference type="NCBIfam" id="NF011080">
    <property type="entry name" value="PRK14508.1-3"/>
    <property type="match status" value="1"/>
</dbReference>
<dbReference type="PANTHER" id="PTHR32438:SF5">
    <property type="entry name" value="4-ALPHA-GLUCANOTRANSFERASE DPE1, CHLOROPLASTIC_AMYLOPLASTIC"/>
    <property type="match status" value="1"/>
</dbReference>
<keyword evidence="6 10" id="KW-0808">Transferase</keyword>
<name>A0A1A6C8M9_9GAMM</name>
<evidence type="ECO:0000256" key="3">
    <source>
        <dbReference type="ARBA" id="ARBA00012560"/>
    </source>
</evidence>
<keyword evidence="5 10" id="KW-0328">Glycosyltransferase</keyword>
<dbReference type="Pfam" id="PF02446">
    <property type="entry name" value="Glyco_hydro_77"/>
    <property type="match status" value="1"/>
</dbReference>
<evidence type="ECO:0000256" key="2">
    <source>
        <dbReference type="ARBA" id="ARBA00005684"/>
    </source>
</evidence>
<dbReference type="EC" id="2.4.1.25" evidence="3 10"/>
<dbReference type="AlphaFoldDB" id="A0A1A6C8M9"/>
<dbReference type="EMBL" id="JQSG02000001">
    <property type="protein sequence ID" value="OBS10911.1"/>
    <property type="molecule type" value="Genomic_DNA"/>
</dbReference>
<accession>A0A1A6C8M9</accession>
<sequence length="494" mass="55654">MTHASDHAGGRAPSVLGRRSAGVLLHPTSLPGEGANGTFGREAYHFVDFLHAAGAHVWQVLPLNEVHAEGSPYQCQSAHAGDTRLINLADVCAEYGIDPSGAALESLFDQVRQGQGGHSGDWWARFADFKGHNAHWLDDFALYRVLKHVHGEQPWWAWSVPLRDRQEAAMAEAHAHFALNIERVRFNQFLFFEQWQRLRHYANGCGIRVFGDMPIFVAHDSADVWVHRDLFDLDDQGHALSRSGVPPDYFSATGQLWGNPLYRWERMIDNGFSWWKKRFETQLELYDFLRVDHFRGFESCWSVPMGEETAMNGHWVEVPGRLLFSSLIDHFGQLPIVAEDLGVITEPVEALRDDYGLPGMRILQFAFDGDASNPYLPHNHVRNCVVYTGTHDNDTTLGWFEACSDELRARIMAYLGEPAGGMPMALIRSALVSVATLAVLPMQDLLGLGGRHRMNTPGTCSDANWRWRFDWSMCPDSLAADFRAQCSLYGRLAY</sequence>
<evidence type="ECO:0000256" key="8">
    <source>
        <dbReference type="ARBA" id="ARBA00031423"/>
    </source>
</evidence>
<reference evidence="11 12" key="1">
    <citation type="journal article" date="2014" name="Genome Announc.">
        <title>Draft Genome Sequence of the Iron-Oxidizing, Acidophilic, and Halotolerant 'Thiobacillus prosperus' Type Strain DSM 5130.</title>
        <authorList>
            <person name="Ossandon F.J."/>
            <person name="Cardenas J.P."/>
            <person name="Corbett M."/>
            <person name="Quatrini R."/>
            <person name="Holmes D.S."/>
            <person name="Watkin E."/>
        </authorList>
    </citation>
    <scope>NUCLEOTIDE SEQUENCE [LARGE SCALE GENOMIC DNA]</scope>
    <source>
        <strain evidence="11 12">DSM 5130</strain>
    </source>
</reference>
<dbReference type="Gene3D" id="3.20.20.80">
    <property type="entry name" value="Glycosidases"/>
    <property type="match status" value="1"/>
</dbReference>
<dbReference type="NCBIfam" id="TIGR00217">
    <property type="entry name" value="malQ"/>
    <property type="match status" value="1"/>
</dbReference>
<organism evidence="11 12">
    <name type="scientific">Acidihalobacter prosperus</name>
    <dbReference type="NCBI Taxonomy" id="160660"/>
    <lineage>
        <taxon>Bacteria</taxon>
        <taxon>Pseudomonadati</taxon>
        <taxon>Pseudomonadota</taxon>
        <taxon>Gammaproteobacteria</taxon>
        <taxon>Chromatiales</taxon>
        <taxon>Ectothiorhodospiraceae</taxon>
        <taxon>Acidihalobacter</taxon>
    </lineage>
</organism>
<evidence type="ECO:0000313" key="11">
    <source>
        <dbReference type="EMBL" id="OBS10911.1"/>
    </source>
</evidence>
<evidence type="ECO:0000256" key="1">
    <source>
        <dbReference type="ARBA" id="ARBA00000439"/>
    </source>
</evidence>
<evidence type="ECO:0000256" key="7">
    <source>
        <dbReference type="ARBA" id="ARBA00023277"/>
    </source>
</evidence>
<dbReference type="OrthoDB" id="9763489at2"/>
<dbReference type="InterPro" id="IPR017853">
    <property type="entry name" value="GH"/>
</dbReference>
<evidence type="ECO:0000256" key="6">
    <source>
        <dbReference type="ARBA" id="ARBA00022679"/>
    </source>
</evidence>
<comment type="catalytic activity">
    <reaction evidence="1 10">
        <text>Transfers a segment of a (1-&gt;4)-alpha-D-glucan to a new position in an acceptor, which may be glucose or a (1-&gt;4)-alpha-D-glucan.</text>
        <dbReference type="EC" id="2.4.1.25"/>
    </reaction>
</comment>
<dbReference type="RefSeq" id="WP_065089201.1">
    <property type="nucleotide sequence ID" value="NZ_JQSG02000001.1"/>
</dbReference>
<comment type="caution">
    <text evidence="11">The sequence shown here is derived from an EMBL/GenBank/DDBJ whole genome shotgun (WGS) entry which is preliminary data.</text>
</comment>
<protein>
    <recommendedName>
        <fullName evidence="4 10">4-alpha-glucanotransferase</fullName>
        <ecNumber evidence="3 10">2.4.1.25</ecNumber>
    </recommendedName>
    <alternativeName>
        <fullName evidence="8 10">Amylomaltase</fullName>
    </alternativeName>
    <alternativeName>
        <fullName evidence="9 10">Disproportionating enzyme</fullName>
    </alternativeName>
</protein>
<dbReference type="InterPro" id="IPR003385">
    <property type="entry name" value="Glyco_hydro_77"/>
</dbReference>
<keyword evidence="12" id="KW-1185">Reference proteome</keyword>
<evidence type="ECO:0000256" key="9">
    <source>
        <dbReference type="ARBA" id="ARBA00031501"/>
    </source>
</evidence>
<evidence type="ECO:0000256" key="10">
    <source>
        <dbReference type="RuleBase" id="RU361207"/>
    </source>
</evidence>
<keyword evidence="7 10" id="KW-0119">Carbohydrate metabolism</keyword>